<evidence type="ECO:0008006" key="4">
    <source>
        <dbReference type="Google" id="ProtNLM"/>
    </source>
</evidence>
<accession>A0A0D6Q6Y1</accession>
<name>A0A0D6Q6Y1_KOMXY</name>
<proteinExistence type="predicted"/>
<dbReference type="RefSeq" id="WP_048855580.1">
    <property type="nucleotide sequence ID" value="NZ_BANJ01000010.1"/>
</dbReference>
<dbReference type="Pfam" id="PF04380">
    <property type="entry name" value="BMFP"/>
    <property type="match status" value="1"/>
</dbReference>
<dbReference type="AlphaFoldDB" id="A0A0D6Q6Y1"/>
<feature type="coiled-coil region" evidence="1">
    <location>
        <begin position="59"/>
        <end position="86"/>
    </location>
</feature>
<dbReference type="Proteomes" id="UP000032683">
    <property type="component" value="Unassembled WGS sequence"/>
</dbReference>
<protein>
    <recommendedName>
        <fullName evidence="4">Pyrroline-5-carboxylate reductase</fullName>
    </recommendedName>
</protein>
<organism evidence="2 3">
    <name type="scientific">Komagataeibacter xylinus NBRC 13693</name>
    <dbReference type="NCBI Taxonomy" id="1234668"/>
    <lineage>
        <taxon>Bacteria</taxon>
        <taxon>Pseudomonadati</taxon>
        <taxon>Pseudomonadota</taxon>
        <taxon>Alphaproteobacteria</taxon>
        <taxon>Acetobacterales</taxon>
        <taxon>Acetobacteraceae</taxon>
        <taxon>Komagataeibacter</taxon>
    </lineage>
</organism>
<dbReference type="EMBL" id="BANJ01000010">
    <property type="protein sequence ID" value="GAN98705.1"/>
    <property type="molecule type" value="Genomic_DNA"/>
</dbReference>
<reference evidence="2 3" key="1">
    <citation type="submission" date="2012-11" db="EMBL/GenBank/DDBJ databases">
        <title>Whole genome sequence of Gluconacetobacter xylinus NBRC 13693.</title>
        <authorList>
            <person name="Azuma Y."/>
            <person name="Higashiura N."/>
            <person name="Hirakawa H."/>
            <person name="Matsushita K."/>
        </authorList>
    </citation>
    <scope>NUCLEOTIDE SEQUENCE [LARGE SCALE GENOMIC DNA]</scope>
    <source>
        <strain evidence="2 3">NBRC 13693</strain>
    </source>
</reference>
<dbReference type="InterPro" id="IPR007475">
    <property type="entry name" value="UbiK"/>
</dbReference>
<sequence>MSDRPRIFDDLAGVAGGAFSALAGVREEIGAIVRARVDETLGSLNLVRRDEFEVVREVATRARLAQGELENRISRLEERVSDLEASLTAPPSAPHSGL</sequence>
<comment type="caution">
    <text evidence="2">The sequence shown here is derived from an EMBL/GenBank/DDBJ whole genome shotgun (WGS) entry which is preliminary data.</text>
</comment>
<gene>
    <name evidence="2" type="ORF">Gxy13693_010_022</name>
</gene>
<evidence type="ECO:0000313" key="2">
    <source>
        <dbReference type="EMBL" id="GAN98705.1"/>
    </source>
</evidence>
<evidence type="ECO:0000256" key="1">
    <source>
        <dbReference type="SAM" id="Coils"/>
    </source>
</evidence>
<evidence type="ECO:0000313" key="3">
    <source>
        <dbReference type="Proteomes" id="UP000032683"/>
    </source>
</evidence>
<keyword evidence="1" id="KW-0175">Coiled coil</keyword>